<evidence type="ECO:0000313" key="2">
    <source>
        <dbReference type="Proteomes" id="UP000046395"/>
    </source>
</evidence>
<name>A0A5S6Q7V8_TRIMR</name>
<protein>
    <submittedName>
        <fullName evidence="3">Uncharacterized protein</fullName>
    </submittedName>
</protein>
<evidence type="ECO:0000256" key="1">
    <source>
        <dbReference type="SAM" id="MobiDB-lite"/>
    </source>
</evidence>
<accession>A0A5S6Q7V8</accession>
<feature type="region of interest" description="Disordered" evidence="1">
    <location>
        <begin position="30"/>
        <end position="53"/>
    </location>
</feature>
<dbReference type="WBParaSite" id="TMUE_1000003037.1">
    <property type="protein sequence ID" value="TMUE_1000003037.1"/>
    <property type="gene ID" value="WBGene00294346"/>
</dbReference>
<organism evidence="2 3">
    <name type="scientific">Trichuris muris</name>
    <name type="common">Mouse whipworm</name>
    <dbReference type="NCBI Taxonomy" id="70415"/>
    <lineage>
        <taxon>Eukaryota</taxon>
        <taxon>Metazoa</taxon>
        <taxon>Ecdysozoa</taxon>
        <taxon>Nematoda</taxon>
        <taxon>Enoplea</taxon>
        <taxon>Dorylaimia</taxon>
        <taxon>Trichinellida</taxon>
        <taxon>Trichuridae</taxon>
        <taxon>Trichuris</taxon>
    </lineage>
</organism>
<evidence type="ECO:0000313" key="3">
    <source>
        <dbReference type="WBParaSite" id="TMUE_1000003037.1"/>
    </source>
</evidence>
<reference evidence="3" key="1">
    <citation type="submission" date="2019-12" db="UniProtKB">
        <authorList>
            <consortium name="WormBaseParasite"/>
        </authorList>
    </citation>
    <scope>IDENTIFICATION</scope>
</reference>
<dbReference type="AlphaFoldDB" id="A0A5S6Q7V8"/>
<keyword evidence="2" id="KW-1185">Reference proteome</keyword>
<dbReference type="Proteomes" id="UP000046395">
    <property type="component" value="Unassembled WGS sequence"/>
</dbReference>
<proteinExistence type="predicted"/>
<sequence>MGKMISGSHVRGDVQKIAWKGRSNKDYACTRSTKRREAVPSNDSPDLPTVGEQSVQKWDPAFTVGQSSRAPIHATLSILHATLRAYGTNGGKKFAGPRRQHLGQQCSTAAGGWGASGAPVDVRGDPGAKAAGCTLTVVGVLEALLTWLTQGSRHSFRLDYFNRLERRQEAQMVERMQSHWVGAAVTFLVRRTRTELNRHTWAFNAGG</sequence>